<protein>
    <submittedName>
        <fullName evidence="2">Uncharacterized protein</fullName>
    </submittedName>
</protein>
<reference evidence="2 3" key="1">
    <citation type="submission" date="2018-08" db="EMBL/GenBank/DDBJ databases">
        <title>A genome reference for cultivated species of the human gut microbiota.</title>
        <authorList>
            <person name="Zou Y."/>
            <person name="Xue W."/>
            <person name="Luo G."/>
        </authorList>
    </citation>
    <scope>NUCLEOTIDE SEQUENCE [LARGE SCALE GENOMIC DNA]</scope>
    <source>
        <strain evidence="2 3">AF14-18</strain>
    </source>
</reference>
<dbReference type="RefSeq" id="WP_118017570.1">
    <property type="nucleotide sequence ID" value="NZ_CAUHGS010000001.1"/>
</dbReference>
<dbReference type="Proteomes" id="UP000284543">
    <property type="component" value="Unassembled WGS sequence"/>
</dbReference>
<sequence>MARGSYDRYEHPAVAFKGVGKAREGNGKIRTGRSGRLVRWMYQTEQGRTGRQSGQAQEYREDTTCCQ</sequence>
<gene>
    <name evidence="2" type="ORF">DWW02_04215</name>
</gene>
<feature type="compositionally biased region" description="Polar residues" evidence="1">
    <location>
        <begin position="44"/>
        <end position="56"/>
    </location>
</feature>
<organism evidence="2 3">
    <name type="scientific">Enterocloster bolteae</name>
    <dbReference type="NCBI Taxonomy" id="208479"/>
    <lineage>
        <taxon>Bacteria</taxon>
        <taxon>Bacillati</taxon>
        <taxon>Bacillota</taxon>
        <taxon>Clostridia</taxon>
        <taxon>Lachnospirales</taxon>
        <taxon>Lachnospiraceae</taxon>
        <taxon>Enterocloster</taxon>
    </lineage>
</organism>
<evidence type="ECO:0000313" key="2">
    <source>
        <dbReference type="EMBL" id="RGV78938.1"/>
    </source>
</evidence>
<feature type="region of interest" description="Disordered" evidence="1">
    <location>
        <begin position="44"/>
        <end position="67"/>
    </location>
</feature>
<dbReference type="EMBL" id="QRZM01000001">
    <property type="protein sequence ID" value="RGV78938.1"/>
    <property type="molecule type" value="Genomic_DNA"/>
</dbReference>
<accession>A0A412ZFD0</accession>
<feature type="compositionally biased region" description="Basic and acidic residues" evidence="1">
    <location>
        <begin position="58"/>
        <end position="67"/>
    </location>
</feature>
<evidence type="ECO:0000256" key="1">
    <source>
        <dbReference type="SAM" id="MobiDB-lite"/>
    </source>
</evidence>
<dbReference type="AlphaFoldDB" id="A0A412ZFD0"/>
<comment type="caution">
    <text evidence="2">The sequence shown here is derived from an EMBL/GenBank/DDBJ whole genome shotgun (WGS) entry which is preliminary data.</text>
</comment>
<name>A0A412ZFD0_9FIRM</name>
<evidence type="ECO:0000313" key="3">
    <source>
        <dbReference type="Proteomes" id="UP000284543"/>
    </source>
</evidence>
<proteinExistence type="predicted"/>